<accession>A0ABS6Z9H5</accession>
<feature type="region of interest" description="Disordered" evidence="3">
    <location>
        <begin position="113"/>
        <end position="159"/>
    </location>
</feature>
<keyword evidence="4" id="KW-0472">Membrane</keyword>
<dbReference type="SMART" id="SM00560">
    <property type="entry name" value="LamGL"/>
    <property type="match status" value="1"/>
</dbReference>
<comment type="caution">
    <text evidence="6">The sequence shown here is derived from an EMBL/GenBank/DDBJ whole genome shotgun (WGS) entry which is preliminary data.</text>
</comment>
<feature type="transmembrane region" description="Helical" evidence="4">
    <location>
        <begin position="87"/>
        <end position="110"/>
    </location>
</feature>
<reference evidence="6 7" key="1">
    <citation type="submission" date="2019-12" db="EMBL/GenBank/DDBJ databases">
        <title>Genome sequence of Streptomyces bambusae.</title>
        <authorList>
            <person name="Bansal K."/>
            <person name="Choksket S."/>
            <person name="Korpole S."/>
            <person name="Patil P.B."/>
        </authorList>
    </citation>
    <scope>NUCLEOTIDE SEQUENCE [LARGE SCALE GENOMIC DNA]</scope>
    <source>
        <strain evidence="6 7">SK60</strain>
    </source>
</reference>
<dbReference type="EMBL" id="WTFF01000149">
    <property type="protein sequence ID" value="MBW5484216.1"/>
    <property type="molecule type" value="Genomic_DNA"/>
</dbReference>
<feature type="compositionally biased region" description="Low complexity" evidence="3">
    <location>
        <begin position="31"/>
        <end position="61"/>
    </location>
</feature>
<evidence type="ECO:0000313" key="6">
    <source>
        <dbReference type="EMBL" id="MBW5484216.1"/>
    </source>
</evidence>
<dbReference type="InterPro" id="IPR006558">
    <property type="entry name" value="LamG-like"/>
</dbReference>
<keyword evidence="4" id="KW-1133">Transmembrane helix</keyword>
<gene>
    <name evidence="6" type="ORF">GPJ59_20610</name>
</gene>
<organism evidence="6 7">
    <name type="scientific">Streptomyces bambusae</name>
    <dbReference type="NCBI Taxonomy" id="1550616"/>
    <lineage>
        <taxon>Bacteria</taxon>
        <taxon>Bacillati</taxon>
        <taxon>Actinomycetota</taxon>
        <taxon>Actinomycetes</taxon>
        <taxon>Kitasatosporales</taxon>
        <taxon>Streptomycetaceae</taxon>
        <taxon>Streptomyces</taxon>
    </lineage>
</organism>
<sequence>MTDGTDRPHTPEQNAGYGYPQGQAPGGGYGYPQAGQPGPFQQQPAPGAFGPFGAQPEPAGFTPSPQPDWQAMADDNESRRSRRKMMVISGSAVAVVLAAVGGFLLFGNVLSDDPKGQDKPNVTASGSPSPAPSESEDTSPTVANEPNLLRDRGNAGPPVHLAMASGVELAKMGTRDELRLKGGPDSYAQGAEPAIDVTKSFTITTRVYTVVDNGSRMAISQGDGASFSYELGFEAANGKKTWVFRVQTGDKGAAATAQQVVADAGADPEKKWTQLTGTYDAGTKTITLYVNDKPAGQAQVPGIWAGPGPLQLGRARHHGIWSGSWVGSLDRIRFWDKALAPDQVAILDSGKLDKLGKPTHAWLI</sequence>
<evidence type="ECO:0000259" key="5">
    <source>
        <dbReference type="SMART" id="SM00560"/>
    </source>
</evidence>
<dbReference type="SUPFAM" id="SSF49899">
    <property type="entry name" value="Concanavalin A-like lectins/glucanases"/>
    <property type="match status" value="1"/>
</dbReference>
<dbReference type="InterPro" id="IPR013320">
    <property type="entry name" value="ConA-like_dom_sf"/>
</dbReference>
<evidence type="ECO:0000256" key="1">
    <source>
        <dbReference type="ARBA" id="ARBA00022729"/>
    </source>
</evidence>
<feature type="region of interest" description="Disordered" evidence="3">
    <location>
        <begin position="1"/>
        <end position="80"/>
    </location>
</feature>
<dbReference type="Pfam" id="PF13385">
    <property type="entry name" value="Laminin_G_3"/>
    <property type="match status" value="1"/>
</dbReference>
<evidence type="ECO:0000256" key="3">
    <source>
        <dbReference type="SAM" id="MobiDB-lite"/>
    </source>
</evidence>
<keyword evidence="1" id="KW-0732">Signal</keyword>
<keyword evidence="2" id="KW-1015">Disulfide bond</keyword>
<evidence type="ECO:0000313" key="7">
    <source>
        <dbReference type="Proteomes" id="UP000812013"/>
    </source>
</evidence>
<keyword evidence="4" id="KW-0812">Transmembrane</keyword>
<feature type="compositionally biased region" description="Basic and acidic residues" evidence="3">
    <location>
        <begin position="1"/>
        <end position="10"/>
    </location>
</feature>
<dbReference type="Gene3D" id="2.60.120.200">
    <property type="match status" value="1"/>
</dbReference>
<protein>
    <recommendedName>
        <fullName evidence="5">LamG-like jellyroll fold domain-containing protein</fullName>
    </recommendedName>
</protein>
<dbReference type="Proteomes" id="UP000812013">
    <property type="component" value="Unassembled WGS sequence"/>
</dbReference>
<evidence type="ECO:0000256" key="4">
    <source>
        <dbReference type="SAM" id="Phobius"/>
    </source>
</evidence>
<name>A0ABS6Z9H5_9ACTN</name>
<evidence type="ECO:0000256" key="2">
    <source>
        <dbReference type="ARBA" id="ARBA00023157"/>
    </source>
</evidence>
<keyword evidence="7" id="KW-1185">Reference proteome</keyword>
<dbReference type="RefSeq" id="WP_219668698.1">
    <property type="nucleotide sequence ID" value="NZ_WTFF01000149.1"/>
</dbReference>
<proteinExistence type="predicted"/>
<feature type="domain" description="LamG-like jellyroll fold" evidence="5">
    <location>
        <begin position="199"/>
        <end position="342"/>
    </location>
</feature>